<accession>A0A1M7UMI8</accession>
<sequence length="172" mass="17234">MGWARGNSCLGVRLYNPVICDGSIYNFSTYPALGARLGSKFGGNGISTFAVPDSQGRIQLPYDGTGTRITIGGCGINGQTIGASLDQQTHTLTTPEIPAHNHGVTDPGHAHSYSQFSAGSGTVGGGGSFGGNVGANTGTNTTGISIQNAGGGGAHNNVQPSQVTGIMVIRAA</sequence>
<dbReference type="EMBL" id="LT670849">
    <property type="protein sequence ID" value="SHN84107.1"/>
    <property type="molecule type" value="Genomic_DNA"/>
</dbReference>
<dbReference type="Pfam" id="PF07484">
    <property type="entry name" value="Collar"/>
    <property type="match status" value="1"/>
</dbReference>
<keyword evidence="3" id="KW-1185">Reference proteome</keyword>
<dbReference type="SUPFAM" id="SSF88874">
    <property type="entry name" value="Receptor-binding domain of short tail fibre protein gp12"/>
    <property type="match status" value="1"/>
</dbReference>
<gene>
    <name evidence="2" type="ORF">SAMN05444170_5781</name>
</gene>
<proteinExistence type="predicted"/>
<dbReference type="AlphaFoldDB" id="A0A1M7UMI8"/>
<evidence type="ECO:0000313" key="2">
    <source>
        <dbReference type="EMBL" id="SHN84107.1"/>
    </source>
</evidence>
<dbReference type="Proteomes" id="UP000184096">
    <property type="component" value="Chromosome I"/>
</dbReference>
<feature type="domain" description="Phage tail collar" evidence="1">
    <location>
        <begin position="19"/>
        <end position="58"/>
    </location>
</feature>
<evidence type="ECO:0000313" key="3">
    <source>
        <dbReference type="Proteomes" id="UP000184096"/>
    </source>
</evidence>
<dbReference type="InterPro" id="IPR011083">
    <property type="entry name" value="Phage_tail_collar_dom"/>
</dbReference>
<dbReference type="InterPro" id="IPR037053">
    <property type="entry name" value="Phage_tail_collar_dom_sf"/>
</dbReference>
<reference evidence="3" key="1">
    <citation type="submission" date="2016-11" db="EMBL/GenBank/DDBJ databases">
        <authorList>
            <person name="Varghese N."/>
            <person name="Submissions S."/>
        </authorList>
    </citation>
    <scope>NUCLEOTIDE SEQUENCE [LARGE SCALE GENOMIC DNA]</scope>
    <source>
        <strain evidence="3">GAS401</strain>
    </source>
</reference>
<protein>
    <submittedName>
        <fullName evidence="2">Microcystin-dependent protein</fullName>
    </submittedName>
</protein>
<organism evidence="2 3">
    <name type="scientific">Bradyrhizobium erythrophlei</name>
    <dbReference type="NCBI Taxonomy" id="1437360"/>
    <lineage>
        <taxon>Bacteria</taxon>
        <taxon>Pseudomonadati</taxon>
        <taxon>Pseudomonadota</taxon>
        <taxon>Alphaproteobacteria</taxon>
        <taxon>Hyphomicrobiales</taxon>
        <taxon>Nitrobacteraceae</taxon>
        <taxon>Bradyrhizobium</taxon>
    </lineage>
</organism>
<dbReference type="Gene3D" id="3.90.1340.10">
    <property type="entry name" value="Phage tail collar domain"/>
    <property type="match status" value="1"/>
</dbReference>
<evidence type="ECO:0000259" key="1">
    <source>
        <dbReference type="Pfam" id="PF07484"/>
    </source>
</evidence>
<name>A0A1M7UMI8_9BRAD</name>